<dbReference type="InterPro" id="IPR036236">
    <property type="entry name" value="Znf_C2H2_sf"/>
</dbReference>
<reference evidence="2 3" key="1">
    <citation type="submission" date="2019-05" db="EMBL/GenBank/DDBJ databases">
        <title>The compact genome of Giardia muris reveals important steps in the evolution of intestinal protozoan parasites.</title>
        <authorList>
            <person name="Xu F."/>
            <person name="Jimenez-Gonzalez A."/>
            <person name="Einarsson E."/>
            <person name="Astvaldsson A."/>
            <person name="Peirasmaki D."/>
            <person name="Eckmann L."/>
            <person name="Andersson J.O."/>
            <person name="Svard S.G."/>
            <person name="Jerlstrom-Hultqvist J."/>
        </authorList>
    </citation>
    <scope>NUCLEOTIDE SEQUENCE [LARGE SCALE GENOMIC DNA]</scope>
    <source>
        <strain evidence="2 3">Roberts-Thomson</strain>
    </source>
</reference>
<dbReference type="VEuPathDB" id="GiardiaDB:GMRT_10995"/>
<comment type="caution">
    <text evidence="2">The sequence shown here is derived from an EMBL/GenBank/DDBJ whole genome shotgun (WGS) entry which is preliminary data.</text>
</comment>
<dbReference type="PROSITE" id="PS00028">
    <property type="entry name" value="ZINC_FINGER_C2H2_1"/>
    <property type="match status" value="1"/>
</dbReference>
<gene>
    <name evidence="2" type="ORF">GMRT_10995</name>
</gene>
<dbReference type="Gene3D" id="3.30.160.60">
    <property type="entry name" value="Classic Zinc Finger"/>
    <property type="match status" value="1"/>
</dbReference>
<keyword evidence="3" id="KW-1185">Reference proteome</keyword>
<evidence type="ECO:0000259" key="1">
    <source>
        <dbReference type="PROSITE" id="PS00028"/>
    </source>
</evidence>
<dbReference type="InterPro" id="IPR013087">
    <property type="entry name" value="Znf_C2H2_type"/>
</dbReference>
<dbReference type="Proteomes" id="UP000315496">
    <property type="component" value="Chromosome 1"/>
</dbReference>
<sequence>MPEMGRFECPLCGVHYQDSISLATHVASMEHRRRLGQELPPRPTLNDLKAFLATRTDLGDAAAATRYLQGNKTDT</sequence>
<name>A0A4Z1T0U2_GIAMU</name>
<dbReference type="EMBL" id="VDLU01000001">
    <property type="protein sequence ID" value="TNJ29318.1"/>
    <property type="molecule type" value="Genomic_DNA"/>
</dbReference>
<organism evidence="2 3">
    <name type="scientific">Giardia muris</name>
    <dbReference type="NCBI Taxonomy" id="5742"/>
    <lineage>
        <taxon>Eukaryota</taxon>
        <taxon>Metamonada</taxon>
        <taxon>Diplomonadida</taxon>
        <taxon>Hexamitidae</taxon>
        <taxon>Giardiinae</taxon>
        <taxon>Giardia</taxon>
    </lineage>
</organism>
<dbReference type="AlphaFoldDB" id="A0A4Z1T0U2"/>
<protein>
    <recommendedName>
        <fullName evidence="1">C2H2-type domain-containing protein</fullName>
    </recommendedName>
</protein>
<dbReference type="SUPFAM" id="SSF57667">
    <property type="entry name" value="beta-beta-alpha zinc fingers"/>
    <property type="match status" value="1"/>
</dbReference>
<evidence type="ECO:0000313" key="3">
    <source>
        <dbReference type="Proteomes" id="UP000315496"/>
    </source>
</evidence>
<proteinExistence type="predicted"/>
<accession>A0A4Z1T0U2</accession>
<evidence type="ECO:0000313" key="2">
    <source>
        <dbReference type="EMBL" id="TNJ29318.1"/>
    </source>
</evidence>
<feature type="domain" description="C2H2-type" evidence="1">
    <location>
        <begin position="9"/>
        <end position="31"/>
    </location>
</feature>